<feature type="compositionally biased region" description="Acidic residues" evidence="3">
    <location>
        <begin position="106"/>
        <end position="156"/>
    </location>
</feature>
<evidence type="ECO:0000256" key="3">
    <source>
        <dbReference type="SAM" id="MobiDB-lite"/>
    </source>
</evidence>
<organism evidence="4 5">
    <name type="scientific">Saccharomycopsis crataegensis</name>
    <dbReference type="NCBI Taxonomy" id="43959"/>
    <lineage>
        <taxon>Eukaryota</taxon>
        <taxon>Fungi</taxon>
        <taxon>Dikarya</taxon>
        <taxon>Ascomycota</taxon>
        <taxon>Saccharomycotina</taxon>
        <taxon>Saccharomycetes</taxon>
        <taxon>Saccharomycopsidaceae</taxon>
        <taxon>Saccharomycopsis</taxon>
    </lineage>
</organism>
<dbReference type="Pfam" id="PF08624">
    <property type="entry name" value="CRC_subunit"/>
    <property type="match status" value="1"/>
</dbReference>
<keyword evidence="1" id="KW-0805">Transcription regulation</keyword>
<proteinExistence type="predicted"/>
<keyword evidence="2" id="KW-0804">Transcription</keyword>
<evidence type="ECO:0000313" key="5">
    <source>
        <dbReference type="Proteomes" id="UP001360560"/>
    </source>
</evidence>
<dbReference type="GO" id="GO:0031490">
    <property type="term" value="F:chromatin DNA binding"/>
    <property type="evidence" value="ECO:0007669"/>
    <property type="project" value="TreeGrafter"/>
</dbReference>
<reference evidence="4 5" key="1">
    <citation type="journal article" date="2023" name="Elife">
        <title>Identification of key yeast species and microbe-microbe interactions impacting larval growth of Drosophila in the wild.</title>
        <authorList>
            <person name="Mure A."/>
            <person name="Sugiura Y."/>
            <person name="Maeda R."/>
            <person name="Honda K."/>
            <person name="Sakurai N."/>
            <person name="Takahashi Y."/>
            <person name="Watada M."/>
            <person name="Katoh T."/>
            <person name="Gotoh A."/>
            <person name="Gotoh Y."/>
            <person name="Taniguchi I."/>
            <person name="Nakamura K."/>
            <person name="Hayashi T."/>
            <person name="Katayama T."/>
            <person name="Uemura T."/>
            <person name="Hattori Y."/>
        </authorList>
    </citation>
    <scope>NUCLEOTIDE SEQUENCE [LARGE SCALE GENOMIC DNA]</scope>
    <source>
        <strain evidence="4 5">SC-9</strain>
    </source>
</reference>
<accession>A0AAV5QQM9</accession>
<dbReference type="GO" id="GO:0016586">
    <property type="term" value="C:RSC-type complex"/>
    <property type="evidence" value="ECO:0007669"/>
    <property type="project" value="TreeGrafter"/>
</dbReference>
<dbReference type="PANTHER" id="PTHR22597:SF3">
    <property type="entry name" value="CHROMATIN STRUCTURE-REMODELING COMPLEX SUBUNIT RSC7"/>
    <property type="match status" value="1"/>
</dbReference>
<comment type="caution">
    <text evidence="4">The sequence shown here is derived from an EMBL/GenBank/DDBJ whole genome shotgun (WGS) entry which is preliminary data.</text>
</comment>
<feature type="compositionally biased region" description="Basic and acidic residues" evidence="3">
    <location>
        <begin position="157"/>
        <end position="167"/>
    </location>
</feature>
<feature type="region of interest" description="Disordered" evidence="3">
    <location>
        <begin position="196"/>
        <end position="215"/>
    </location>
</feature>
<dbReference type="InterPro" id="IPR013933">
    <property type="entry name" value="CRC_Rsc7/Swp82"/>
</dbReference>
<evidence type="ECO:0000256" key="2">
    <source>
        <dbReference type="ARBA" id="ARBA00023163"/>
    </source>
</evidence>
<feature type="compositionally biased region" description="Basic residues" evidence="3">
    <location>
        <begin position="200"/>
        <end position="215"/>
    </location>
</feature>
<evidence type="ECO:0000256" key="1">
    <source>
        <dbReference type="ARBA" id="ARBA00023015"/>
    </source>
</evidence>
<dbReference type="AlphaFoldDB" id="A0AAV5QQM9"/>
<protein>
    <submittedName>
        <fullName evidence="4">Npl6 protein</fullName>
    </submittedName>
</protein>
<dbReference type="EMBL" id="BTFZ01000011">
    <property type="protein sequence ID" value="GMM37103.1"/>
    <property type="molecule type" value="Genomic_DNA"/>
</dbReference>
<name>A0AAV5QQM9_9ASCO</name>
<keyword evidence="5" id="KW-1185">Reference proteome</keyword>
<feature type="compositionally biased region" description="Acidic residues" evidence="3">
    <location>
        <begin position="71"/>
        <end position="86"/>
    </location>
</feature>
<gene>
    <name evidence="4" type="ORF">DASC09_044280</name>
</gene>
<sequence>MGLEIGYLLFCNKIKSNHYIINKLIHRRETMTRHLRRSGRLDHEEQHDRSTRSTRRSTRLSSPNYSNLDIDSAENYEEYNDEDEDEEAKKQDTTPRRNPRRAVKQEDDDEDDEEEEEEEEEDDDEEEEEEEEETHVNNEENDEEEEEEEDGEPDLEDGSKTPKEGKRGRGRPPGSRNKSTIARLAKYGLGSDDYFEAPARKKKKPGRKPGFKVARKVHSPFPIPLDDDGNPISLNNENDEYNIKDDAKGDQKIDKYGYLQGGRDFRVRTFTVTGNGDKLYMLSTEPARCIGYRDAYYLFLKHNTLFKYVLNEEQKQDLVDRDIMPNSYKSRTIGLVTARSIFKEFGARIIIGGKKVIDDYYEDQAKKEGAVEGEIAEPDDPVPLNKQDYNKKRYIAWHGGSQIYQQQNQTAIIKDESTSTRENIKSNSVEKYIGFEMDRTFSIKSLMSENHIDQDNWLLEHSLSSKKFNADLSRSRLELVNRKRGKKDLYTGVYFYPLLTQSSTSSWCKNVPPSSEVLPHTRFPKINQSDWGGLNGDITNHNGGLMYSTVLEPAPLLKNTGLKRVSLDIFNDCVSADVKNAILEQQRLESI</sequence>
<feature type="compositionally biased region" description="Basic and acidic residues" evidence="3">
    <location>
        <begin position="39"/>
        <end position="51"/>
    </location>
</feature>
<dbReference type="PANTHER" id="PTHR22597">
    <property type="entry name" value="POLYCOMB GROUP PROTEIN"/>
    <property type="match status" value="1"/>
</dbReference>
<dbReference type="Proteomes" id="UP001360560">
    <property type="component" value="Unassembled WGS sequence"/>
</dbReference>
<evidence type="ECO:0000313" key="4">
    <source>
        <dbReference type="EMBL" id="GMM37103.1"/>
    </source>
</evidence>
<dbReference type="GeneID" id="90075078"/>
<dbReference type="RefSeq" id="XP_064854099.1">
    <property type="nucleotide sequence ID" value="XM_064998027.1"/>
</dbReference>
<feature type="region of interest" description="Disordered" evidence="3">
    <location>
        <begin position="35"/>
        <end position="181"/>
    </location>
</feature>